<name>A0ABT4LT12_9PROT</name>
<dbReference type="Pfam" id="PF00528">
    <property type="entry name" value="BPD_transp_1"/>
    <property type="match status" value="1"/>
</dbReference>
<dbReference type="CDD" id="cd06261">
    <property type="entry name" value="TM_PBP2"/>
    <property type="match status" value="1"/>
</dbReference>
<feature type="transmembrane region" description="Helical" evidence="7">
    <location>
        <begin position="229"/>
        <end position="260"/>
    </location>
</feature>
<dbReference type="Pfam" id="PF19300">
    <property type="entry name" value="BPD_transp_1_N"/>
    <property type="match status" value="1"/>
</dbReference>
<evidence type="ECO:0000313" key="9">
    <source>
        <dbReference type="EMBL" id="MCZ4283062.1"/>
    </source>
</evidence>
<gene>
    <name evidence="9" type="ORF">O4H49_19920</name>
</gene>
<organism evidence="9 10">
    <name type="scientific">Kiloniella laminariae</name>
    <dbReference type="NCBI Taxonomy" id="454162"/>
    <lineage>
        <taxon>Bacteria</taxon>
        <taxon>Pseudomonadati</taxon>
        <taxon>Pseudomonadota</taxon>
        <taxon>Alphaproteobacteria</taxon>
        <taxon>Rhodospirillales</taxon>
        <taxon>Kiloniellaceae</taxon>
        <taxon>Kiloniella</taxon>
    </lineage>
</organism>
<reference evidence="9" key="1">
    <citation type="submission" date="2022-12" db="EMBL/GenBank/DDBJ databases">
        <title>Bacterial isolates from different developmental stages of Nematostella vectensis.</title>
        <authorList>
            <person name="Fraune S."/>
        </authorList>
    </citation>
    <scope>NUCLEOTIDE SEQUENCE</scope>
    <source>
        <strain evidence="9">G21630-S1</strain>
    </source>
</reference>
<keyword evidence="10" id="KW-1185">Reference proteome</keyword>
<evidence type="ECO:0000256" key="4">
    <source>
        <dbReference type="ARBA" id="ARBA00022692"/>
    </source>
</evidence>
<dbReference type="InterPro" id="IPR000515">
    <property type="entry name" value="MetI-like"/>
</dbReference>
<dbReference type="Proteomes" id="UP001069802">
    <property type="component" value="Unassembled WGS sequence"/>
</dbReference>
<keyword evidence="2 7" id="KW-0813">Transport</keyword>
<evidence type="ECO:0000259" key="8">
    <source>
        <dbReference type="PROSITE" id="PS50928"/>
    </source>
</evidence>
<evidence type="ECO:0000256" key="5">
    <source>
        <dbReference type="ARBA" id="ARBA00022989"/>
    </source>
</evidence>
<feature type="transmembrane region" description="Helical" evidence="7">
    <location>
        <begin position="280"/>
        <end position="305"/>
    </location>
</feature>
<comment type="caution">
    <text evidence="9">The sequence shown here is derived from an EMBL/GenBank/DDBJ whole genome shotgun (WGS) entry which is preliminary data.</text>
</comment>
<protein>
    <submittedName>
        <fullName evidence="9">ABC transporter permease</fullName>
    </submittedName>
</protein>
<dbReference type="InterPro" id="IPR045621">
    <property type="entry name" value="BPD_transp_1_N"/>
</dbReference>
<evidence type="ECO:0000256" key="7">
    <source>
        <dbReference type="RuleBase" id="RU363032"/>
    </source>
</evidence>
<evidence type="ECO:0000256" key="6">
    <source>
        <dbReference type="ARBA" id="ARBA00023136"/>
    </source>
</evidence>
<sequence length="315" mass="34264">MLNYAFKRVMLGILILLFTMMVMYVAVYLIPGDPAAVALGPRATPEMKADLLARMGLDQPIYIQFSSFIVNILHGDLGLDVWSNREVSAIISETMPNTMILAFASIGWALALGIPLGCFSVIYRNSFVDRIIGILSVSFIAIPSFVVAIFVLLIFAVQLRWLPAIGAGEEGDILSQARALILPAFAIGLGWVGYLARMVRASMLEVMGEQHIRTARAFGLSETRVVFRYALAISLIPVISLIAVGMGGIISGSVFAEIIFARPGIGNLTYNAVTSRNYPVVMGAVMVTTVFYVSITVMADLLMAYTDPRVRDVLK</sequence>
<evidence type="ECO:0000256" key="1">
    <source>
        <dbReference type="ARBA" id="ARBA00004651"/>
    </source>
</evidence>
<comment type="similarity">
    <text evidence="7">Belongs to the binding-protein-dependent transport system permease family.</text>
</comment>
<dbReference type="PROSITE" id="PS50928">
    <property type="entry name" value="ABC_TM1"/>
    <property type="match status" value="1"/>
</dbReference>
<keyword evidence="6 7" id="KW-0472">Membrane</keyword>
<dbReference type="EMBL" id="JAPWGY010000016">
    <property type="protein sequence ID" value="MCZ4283062.1"/>
    <property type="molecule type" value="Genomic_DNA"/>
</dbReference>
<keyword evidence="5 7" id="KW-1133">Transmembrane helix</keyword>
<dbReference type="Gene3D" id="1.10.3720.10">
    <property type="entry name" value="MetI-like"/>
    <property type="match status" value="1"/>
</dbReference>
<feature type="transmembrane region" description="Helical" evidence="7">
    <location>
        <begin position="177"/>
        <end position="196"/>
    </location>
</feature>
<feature type="transmembrane region" description="Helical" evidence="7">
    <location>
        <begin position="134"/>
        <end position="157"/>
    </location>
</feature>
<proteinExistence type="inferred from homology"/>
<feature type="transmembrane region" description="Helical" evidence="7">
    <location>
        <begin position="100"/>
        <end position="122"/>
    </location>
</feature>
<keyword evidence="3" id="KW-1003">Cell membrane</keyword>
<feature type="transmembrane region" description="Helical" evidence="7">
    <location>
        <begin position="9"/>
        <end position="30"/>
    </location>
</feature>
<dbReference type="SUPFAM" id="SSF161098">
    <property type="entry name" value="MetI-like"/>
    <property type="match status" value="1"/>
</dbReference>
<accession>A0ABT4LT12</accession>
<evidence type="ECO:0000256" key="2">
    <source>
        <dbReference type="ARBA" id="ARBA00022448"/>
    </source>
</evidence>
<dbReference type="PANTHER" id="PTHR43163">
    <property type="entry name" value="DIPEPTIDE TRANSPORT SYSTEM PERMEASE PROTEIN DPPB-RELATED"/>
    <property type="match status" value="1"/>
</dbReference>
<dbReference type="RefSeq" id="WP_269425184.1">
    <property type="nucleotide sequence ID" value="NZ_JAPWGY010000016.1"/>
</dbReference>
<evidence type="ECO:0000256" key="3">
    <source>
        <dbReference type="ARBA" id="ARBA00022475"/>
    </source>
</evidence>
<dbReference type="PANTHER" id="PTHR43163:SF6">
    <property type="entry name" value="DIPEPTIDE TRANSPORT SYSTEM PERMEASE PROTEIN DPPB-RELATED"/>
    <property type="match status" value="1"/>
</dbReference>
<comment type="subcellular location">
    <subcellularLocation>
        <location evidence="1 7">Cell membrane</location>
        <topology evidence="1 7">Multi-pass membrane protein</topology>
    </subcellularLocation>
</comment>
<dbReference type="InterPro" id="IPR035906">
    <property type="entry name" value="MetI-like_sf"/>
</dbReference>
<keyword evidence="4 7" id="KW-0812">Transmembrane</keyword>
<feature type="domain" description="ABC transmembrane type-1" evidence="8">
    <location>
        <begin position="95"/>
        <end position="303"/>
    </location>
</feature>
<evidence type="ECO:0000313" key="10">
    <source>
        <dbReference type="Proteomes" id="UP001069802"/>
    </source>
</evidence>